<dbReference type="Pfam" id="PF23099">
    <property type="entry name" value="UTP20_C"/>
    <property type="match status" value="1"/>
</dbReference>
<dbReference type="AlphaFoldDB" id="A0A0L0C1G9"/>
<evidence type="ECO:0000313" key="4">
    <source>
        <dbReference type="Proteomes" id="UP000037069"/>
    </source>
</evidence>
<dbReference type="GO" id="GO:0030686">
    <property type="term" value="C:90S preribosome"/>
    <property type="evidence" value="ECO:0007669"/>
    <property type="project" value="TreeGrafter"/>
</dbReference>
<dbReference type="EMBL" id="JRES01001017">
    <property type="protein sequence ID" value="KNC26101.1"/>
    <property type="molecule type" value="Genomic_DNA"/>
</dbReference>
<dbReference type="PANTHER" id="PTHR17695">
    <property type="entry name" value="SMALL SUBUNIT PROCESSOME COMPONENT 20 HOMOLOG"/>
    <property type="match status" value="1"/>
</dbReference>
<name>A0A0L0C1G9_LUCCU</name>
<dbReference type="SUPFAM" id="SSF48371">
    <property type="entry name" value="ARM repeat"/>
    <property type="match status" value="1"/>
</dbReference>
<protein>
    <submittedName>
        <fullName evidence="3">Uncharacterized protein</fullName>
    </submittedName>
</protein>
<dbReference type="InterPro" id="IPR052575">
    <property type="entry name" value="SSU_processome_comp_20"/>
</dbReference>
<keyword evidence="4" id="KW-1185">Reference proteome</keyword>
<dbReference type="STRING" id="7375.A0A0L0C1G9"/>
<feature type="domain" description="U3 small nucleolar RNA-associated protein 20 C-terminal" evidence="2">
    <location>
        <begin position="591"/>
        <end position="781"/>
    </location>
</feature>
<comment type="caution">
    <text evidence="3">The sequence shown here is derived from an EMBL/GenBank/DDBJ whole genome shotgun (WGS) entry which is preliminary data.</text>
</comment>
<feature type="non-terminal residue" evidence="3">
    <location>
        <position position="930"/>
    </location>
</feature>
<dbReference type="Proteomes" id="UP000037069">
    <property type="component" value="Unassembled WGS sequence"/>
</dbReference>
<dbReference type="InterPro" id="IPR016024">
    <property type="entry name" value="ARM-type_fold"/>
</dbReference>
<reference evidence="3 4" key="1">
    <citation type="journal article" date="2015" name="Nat. Commun.">
        <title>Lucilia cuprina genome unlocks parasitic fly biology to underpin future interventions.</title>
        <authorList>
            <person name="Anstead C.A."/>
            <person name="Korhonen P.K."/>
            <person name="Young N.D."/>
            <person name="Hall R.S."/>
            <person name="Jex A.R."/>
            <person name="Murali S.C."/>
            <person name="Hughes D.S."/>
            <person name="Lee S.F."/>
            <person name="Perry T."/>
            <person name="Stroehlein A.J."/>
            <person name="Ansell B.R."/>
            <person name="Breugelmans B."/>
            <person name="Hofmann A."/>
            <person name="Qu J."/>
            <person name="Dugan S."/>
            <person name="Lee S.L."/>
            <person name="Chao H."/>
            <person name="Dinh H."/>
            <person name="Han Y."/>
            <person name="Doddapaneni H.V."/>
            <person name="Worley K.C."/>
            <person name="Muzny D.M."/>
            <person name="Ioannidis P."/>
            <person name="Waterhouse R.M."/>
            <person name="Zdobnov E.M."/>
            <person name="James P.J."/>
            <person name="Bagnall N.H."/>
            <person name="Kotze A.C."/>
            <person name="Gibbs R.A."/>
            <person name="Richards S."/>
            <person name="Batterham P."/>
            <person name="Gasser R.B."/>
        </authorList>
    </citation>
    <scope>NUCLEOTIDE SEQUENCE [LARGE SCALE GENOMIC DNA]</scope>
    <source>
        <strain evidence="3 4">LS</strain>
        <tissue evidence="3">Full body</tissue>
    </source>
</reference>
<dbReference type="InterPro" id="IPR011430">
    <property type="entry name" value="UTP20_N"/>
</dbReference>
<dbReference type="InterPro" id="IPR057525">
    <property type="entry name" value="UTP20_C"/>
</dbReference>
<gene>
    <name evidence="3" type="ORF">FF38_02838</name>
</gene>
<accession>A0A0L0C1G9</accession>
<dbReference type="GO" id="GO:0032040">
    <property type="term" value="C:small-subunit processome"/>
    <property type="evidence" value="ECO:0007669"/>
    <property type="project" value="TreeGrafter"/>
</dbReference>
<evidence type="ECO:0000313" key="3">
    <source>
        <dbReference type="EMBL" id="KNC26101.1"/>
    </source>
</evidence>
<proteinExistence type="predicted"/>
<evidence type="ECO:0000259" key="1">
    <source>
        <dbReference type="Pfam" id="PF07539"/>
    </source>
</evidence>
<feature type="domain" description="U3 small nucleolar RNA-associated protein 20 N-terminal" evidence="1">
    <location>
        <begin position="28"/>
        <end position="214"/>
    </location>
</feature>
<organism evidence="3 4">
    <name type="scientific">Lucilia cuprina</name>
    <name type="common">Green bottle fly</name>
    <name type="synonym">Australian sheep blowfly</name>
    <dbReference type="NCBI Taxonomy" id="7375"/>
    <lineage>
        <taxon>Eukaryota</taxon>
        <taxon>Metazoa</taxon>
        <taxon>Ecdysozoa</taxon>
        <taxon>Arthropoda</taxon>
        <taxon>Hexapoda</taxon>
        <taxon>Insecta</taxon>
        <taxon>Pterygota</taxon>
        <taxon>Neoptera</taxon>
        <taxon>Endopterygota</taxon>
        <taxon>Diptera</taxon>
        <taxon>Brachycera</taxon>
        <taxon>Muscomorpha</taxon>
        <taxon>Oestroidea</taxon>
        <taxon>Calliphoridae</taxon>
        <taxon>Luciliinae</taxon>
        <taxon>Lucilia</taxon>
    </lineage>
</organism>
<sequence>MEKELSSECLALTVQCLNSIFSLGVEKFDTKTVLDFAQVSFRALSQPSRIVSLQVKASILLALSKLLSSPSAPIELINDAYHVLAPLFRQFIARDARLHLCACYRVFAEKNSDYSRVAHLITELNSFDAHRLGEPDFARRSSAFEQINEGCWSELSELEWKPLMFNMMFFIKDPEELALRNNSKYSLLRIIESGNAVNLIKESLLDGIKKGLRMPDEKFRRLYIDLLAQCAKFDILPNLKVLLFHGDEEADFFVNINHVQTQDAVVMCYEVFTLCQNILNSITEGAEDKETEKSKINGSLAARLEAAKESEMFFKVRLSSRDWYAAQNSSEQVDISVKYAKSNLHLLQSFAIESLRSVITSTTGGGTAASGKGLLTVANVKGIMPLILAGLQSNDEDLQISSLRLATTALRLPVQFNDGDDTIQVCGMRAYEFIESNPGTTNTICQNSLKFLTMLIRTRSEFELDNSAISYLLERLLPDIDEPERQSAVISFTRGSMIEHCSNWLKSFGKNNMLLRGGLEVAVMFEDLPSDVKTLHNDVVVKVLKSGIRDSDSDDSIDWQLIYLALDANMSDKMDLVEAILLYPHPWVRNKATRVFNTYFKSLDSPESKLELLEKSTRKFVRQLGAPKLTAEDSLNIVKNIVYTIKILEKNNSKTDNDEFYVDWIVRKLSSSIRTDIGSSDLVGGKTGCVQVLAAIPSVLTKETTQRVSYEAIRSIYVMTEQLTMENAHEELRGLGQEALNVYDQVLGTTEYLQYYTQAKTYVHDKRLERKSKRPNKSSIDKATTQVLKLCGEVFLIEVETKLDDAVVARVASGSGCNAVLNNRQSKSNCVFSGLKSEVHNALEILENSNPYACVSILIEQPVDLVEFILGKKQGKINKVVSGTGTVITTEKLHEDNFRLRLSGTNVSHILNALFLLEDELPAEKSLYIP</sequence>
<dbReference type="Pfam" id="PF07539">
    <property type="entry name" value="UTP20_N"/>
    <property type="match status" value="1"/>
</dbReference>
<evidence type="ECO:0000259" key="2">
    <source>
        <dbReference type="Pfam" id="PF23099"/>
    </source>
</evidence>
<dbReference type="PANTHER" id="PTHR17695:SF11">
    <property type="entry name" value="SMALL SUBUNIT PROCESSOME COMPONENT 20 HOMOLOG"/>
    <property type="match status" value="1"/>
</dbReference>